<reference evidence="6 7" key="1">
    <citation type="submission" date="2018-01" db="EMBL/GenBank/DDBJ databases">
        <title>Harnessing the power of phylogenomics to disentangle the directionality and signatures of interkingdom host jumping in the parasitic fungal genus Tolypocladium.</title>
        <authorList>
            <person name="Quandt C.A."/>
            <person name="Patterson W."/>
            <person name="Spatafora J.W."/>
        </authorList>
    </citation>
    <scope>NUCLEOTIDE SEQUENCE [LARGE SCALE GENOMIC DNA]</scope>
    <source>
        <strain evidence="6 7">NRBC 100945</strain>
    </source>
</reference>
<dbReference type="SUPFAM" id="SSF46785">
    <property type="entry name" value="Winged helix' DNA-binding domain"/>
    <property type="match status" value="1"/>
</dbReference>
<keyword evidence="7" id="KW-1185">Reference proteome</keyword>
<evidence type="ECO:0000313" key="6">
    <source>
        <dbReference type="EMBL" id="POR39371.1"/>
    </source>
</evidence>
<accession>A0A2S4LAF4</accession>
<dbReference type="AlphaFoldDB" id="A0A2S4LAF4"/>
<dbReference type="OrthoDB" id="2410195at2759"/>
<dbReference type="InterPro" id="IPR016461">
    <property type="entry name" value="COMT-like"/>
</dbReference>
<feature type="active site" description="Proton acceptor" evidence="4">
    <location>
        <position position="294"/>
    </location>
</feature>
<keyword evidence="1" id="KW-0489">Methyltransferase</keyword>
<proteinExistence type="predicted"/>
<dbReference type="STRING" id="94208.A0A2S4LAF4"/>
<dbReference type="GO" id="GO:0008171">
    <property type="term" value="F:O-methyltransferase activity"/>
    <property type="evidence" value="ECO:0007669"/>
    <property type="project" value="InterPro"/>
</dbReference>
<dbReference type="SUPFAM" id="SSF53335">
    <property type="entry name" value="S-adenosyl-L-methionine-dependent methyltransferases"/>
    <property type="match status" value="1"/>
</dbReference>
<dbReference type="PANTHER" id="PTHR43712:SF8">
    <property type="entry name" value="O-METHYLTRANSFERASE AF390-400"/>
    <property type="match status" value="1"/>
</dbReference>
<evidence type="ECO:0000256" key="2">
    <source>
        <dbReference type="ARBA" id="ARBA00022679"/>
    </source>
</evidence>
<evidence type="ECO:0000313" key="7">
    <source>
        <dbReference type="Proteomes" id="UP000237481"/>
    </source>
</evidence>
<dbReference type="Gene3D" id="3.40.50.150">
    <property type="entry name" value="Vaccinia Virus protein VP39"/>
    <property type="match status" value="1"/>
</dbReference>
<dbReference type="InterPro" id="IPR029063">
    <property type="entry name" value="SAM-dependent_MTases_sf"/>
</dbReference>
<keyword evidence="2" id="KW-0808">Transferase</keyword>
<dbReference type="InterPro" id="IPR001077">
    <property type="entry name" value="COMT_C"/>
</dbReference>
<dbReference type="Gene3D" id="1.10.10.10">
    <property type="entry name" value="Winged helix-like DNA-binding domain superfamily/Winged helix DNA-binding domain"/>
    <property type="match status" value="1"/>
</dbReference>
<evidence type="ECO:0000256" key="4">
    <source>
        <dbReference type="PIRSR" id="PIRSR005739-1"/>
    </source>
</evidence>
<evidence type="ECO:0000256" key="3">
    <source>
        <dbReference type="ARBA" id="ARBA00022691"/>
    </source>
</evidence>
<evidence type="ECO:0000256" key="1">
    <source>
        <dbReference type="ARBA" id="ARBA00022603"/>
    </source>
</evidence>
<organism evidence="6 7">
    <name type="scientific">Tolypocladium paradoxum</name>
    <dbReference type="NCBI Taxonomy" id="94208"/>
    <lineage>
        <taxon>Eukaryota</taxon>
        <taxon>Fungi</taxon>
        <taxon>Dikarya</taxon>
        <taxon>Ascomycota</taxon>
        <taxon>Pezizomycotina</taxon>
        <taxon>Sordariomycetes</taxon>
        <taxon>Hypocreomycetidae</taxon>
        <taxon>Hypocreales</taxon>
        <taxon>Ophiocordycipitaceae</taxon>
        <taxon>Tolypocladium</taxon>
    </lineage>
</organism>
<dbReference type="Proteomes" id="UP000237481">
    <property type="component" value="Unassembled WGS sequence"/>
</dbReference>
<dbReference type="PROSITE" id="PS51683">
    <property type="entry name" value="SAM_OMT_II"/>
    <property type="match status" value="1"/>
</dbReference>
<sequence length="386" mass="42508">MKPDQIITSLGEIDAESFKGDEAARVRAIAAVSKLLNNLQSPIERISGLIGMPYIWGSLETFKDLGLLESWARDGGEKSVKELAEMANTATDINLLRRLCRLMTSVDILEEVAEERYKPTEFSLFLGGIGAVQIQAWTEHWQFGSLASFLKTTSYEEPRDPKNTCYSNGVPEKLDFWARLGSNPDYQASFSGGMAVLTGSKIPWPEFFDTTNLLDGADPGSPILVDIGGNVGGDVGRFLAKHPDVPSGSLILQDRPEALKLATVSDRVKTMEHDFFTPQPVHGSRAYFLHAVFHDWEHDKALEILKNIVPAMKKGYSKVLICDIVLPATGASAMQAIMDVAMMVVLAAHERTQAEWEKLLGDAGLKVTKLWPDPRGYETLIEAELA</sequence>
<dbReference type="EMBL" id="PKSG01000044">
    <property type="protein sequence ID" value="POR39371.1"/>
    <property type="molecule type" value="Genomic_DNA"/>
</dbReference>
<dbReference type="InterPro" id="IPR036390">
    <property type="entry name" value="WH_DNA-bd_sf"/>
</dbReference>
<gene>
    <name evidence="6" type="ORF">TPAR_00447</name>
</gene>
<evidence type="ECO:0000259" key="5">
    <source>
        <dbReference type="Pfam" id="PF00891"/>
    </source>
</evidence>
<dbReference type="PIRSF" id="PIRSF005739">
    <property type="entry name" value="O-mtase"/>
    <property type="match status" value="1"/>
</dbReference>
<protein>
    <submittedName>
        <fullName evidence="6">Atr12</fullName>
    </submittedName>
</protein>
<name>A0A2S4LAF4_9HYPO</name>
<dbReference type="InterPro" id="IPR036388">
    <property type="entry name" value="WH-like_DNA-bd_sf"/>
</dbReference>
<keyword evidence="3" id="KW-0949">S-adenosyl-L-methionine</keyword>
<feature type="domain" description="O-methyltransferase C-terminal" evidence="5">
    <location>
        <begin position="222"/>
        <end position="365"/>
    </location>
</feature>
<dbReference type="GO" id="GO:0032259">
    <property type="term" value="P:methylation"/>
    <property type="evidence" value="ECO:0007669"/>
    <property type="project" value="UniProtKB-KW"/>
</dbReference>
<comment type="caution">
    <text evidence="6">The sequence shown here is derived from an EMBL/GenBank/DDBJ whole genome shotgun (WGS) entry which is preliminary data.</text>
</comment>
<dbReference type="Pfam" id="PF00891">
    <property type="entry name" value="Methyltransf_2"/>
    <property type="match status" value="1"/>
</dbReference>
<dbReference type="PANTHER" id="PTHR43712">
    <property type="entry name" value="PUTATIVE (AFU_ORTHOLOGUE AFUA_4G14580)-RELATED"/>
    <property type="match status" value="1"/>
</dbReference>